<sequence>MNSLEKVSAHSEVMEVNQGKQEFFFFFLKKRQKINELWV</sequence>
<accession>A0A0L0NRT4</accession>
<name>A0A0L0NRT4_CANAR</name>
<organism evidence="1 2">
    <name type="scientific">Candidozyma auris</name>
    <name type="common">Yeast</name>
    <name type="synonym">Candida auris</name>
    <dbReference type="NCBI Taxonomy" id="498019"/>
    <lineage>
        <taxon>Eukaryota</taxon>
        <taxon>Fungi</taxon>
        <taxon>Dikarya</taxon>
        <taxon>Ascomycota</taxon>
        <taxon>Saccharomycotina</taxon>
        <taxon>Pichiomycetes</taxon>
        <taxon>Metschnikowiaceae</taxon>
        <taxon>Candidozyma</taxon>
    </lineage>
</organism>
<evidence type="ECO:0000313" key="1">
    <source>
        <dbReference type="EMBL" id="KND96729.1"/>
    </source>
</evidence>
<evidence type="ECO:0000313" key="2">
    <source>
        <dbReference type="Proteomes" id="UP000037122"/>
    </source>
</evidence>
<protein>
    <submittedName>
        <fullName evidence="1">Uncharacterized protein</fullName>
    </submittedName>
</protein>
<reference evidence="2" key="1">
    <citation type="journal article" date="2015" name="BMC Genomics">
        <title>Draft genome of a commonly misdiagnosed multidrug resistant pathogen Candida auris.</title>
        <authorList>
            <person name="Chatterjee S."/>
            <person name="Alampalli S.V."/>
            <person name="Nageshan R.K."/>
            <person name="Chettiar S.T."/>
            <person name="Joshi S."/>
            <person name="Tatu U.S."/>
        </authorList>
    </citation>
    <scope>NUCLEOTIDE SEQUENCE [LARGE SCALE GENOMIC DNA]</scope>
    <source>
        <strain evidence="2">6684</strain>
    </source>
</reference>
<dbReference type="AlphaFoldDB" id="A0A0L0NRT4"/>
<gene>
    <name evidence="1" type="ORF">QG37_06843</name>
</gene>
<dbReference type="Proteomes" id="UP000037122">
    <property type="component" value="Unassembled WGS sequence"/>
</dbReference>
<proteinExistence type="predicted"/>
<comment type="caution">
    <text evidence="1">The sequence shown here is derived from an EMBL/GenBank/DDBJ whole genome shotgun (WGS) entry which is preliminary data.</text>
</comment>
<dbReference type="EMBL" id="LGST01000050">
    <property type="protein sequence ID" value="KND96729.1"/>
    <property type="molecule type" value="Genomic_DNA"/>
</dbReference>